<evidence type="ECO:0000256" key="3">
    <source>
        <dbReference type="ARBA" id="ARBA00022475"/>
    </source>
</evidence>
<evidence type="ECO:0000256" key="5">
    <source>
        <dbReference type="ARBA" id="ARBA00022989"/>
    </source>
</evidence>
<comment type="subcellular location">
    <subcellularLocation>
        <location evidence="1 7">Cell membrane</location>
        <topology evidence="1 7">Multi-pass membrane protein</topology>
    </subcellularLocation>
</comment>
<gene>
    <name evidence="9" type="ORF">DCC39_08100</name>
</gene>
<keyword evidence="6 8" id="KW-0472">Membrane</keyword>
<evidence type="ECO:0000313" key="9">
    <source>
        <dbReference type="EMBL" id="PWA12034.1"/>
    </source>
</evidence>
<evidence type="ECO:0000256" key="8">
    <source>
        <dbReference type="SAM" id="Phobius"/>
    </source>
</evidence>
<keyword evidence="4 7" id="KW-0812">Transmembrane</keyword>
<dbReference type="EMBL" id="QCZG01000013">
    <property type="protein sequence ID" value="PWA12034.1"/>
    <property type="molecule type" value="Genomic_DNA"/>
</dbReference>
<dbReference type="InterPro" id="IPR000390">
    <property type="entry name" value="Small_drug/metabolite_transptr"/>
</dbReference>
<comment type="caution">
    <text evidence="9">The sequence shown here is derived from an EMBL/GenBank/DDBJ whole genome shotgun (WGS) entry which is preliminary data.</text>
</comment>
<evidence type="ECO:0000313" key="10">
    <source>
        <dbReference type="Proteomes" id="UP000245998"/>
    </source>
</evidence>
<dbReference type="GO" id="GO:0005886">
    <property type="term" value="C:plasma membrane"/>
    <property type="evidence" value="ECO:0007669"/>
    <property type="project" value="UniProtKB-SubCell"/>
</dbReference>
<dbReference type="Proteomes" id="UP000245998">
    <property type="component" value="Unassembled WGS sequence"/>
</dbReference>
<feature type="transmembrane region" description="Helical" evidence="8">
    <location>
        <begin position="29"/>
        <end position="50"/>
    </location>
</feature>
<keyword evidence="3" id="KW-1003">Cell membrane</keyword>
<dbReference type="OrthoDB" id="21828at2"/>
<evidence type="ECO:0000256" key="6">
    <source>
        <dbReference type="ARBA" id="ARBA00023136"/>
    </source>
</evidence>
<dbReference type="InterPro" id="IPR045324">
    <property type="entry name" value="Small_multidrug_res"/>
</dbReference>
<feature type="transmembrane region" description="Helical" evidence="8">
    <location>
        <begin position="84"/>
        <end position="103"/>
    </location>
</feature>
<reference evidence="9 10" key="1">
    <citation type="submission" date="2018-04" db="EMBL/GenBank/DDBJ databases">
        <title>Camelliibacillus theae gen. nov., sp. nov., isolated from Pu'er tea.</title>
        <authorList>
            <person name="Niu L."/>
        </authorList>
    </citation>
    <scope>NUCLEOTIDE SEQUENCE [LARGE SCALE GENOMIC DNA]</scope>
    <source>
        <strain evidence="9 10">T8</strain>
    </source>
</reference>
<keyword evidence="10" id="KW-1185">Reference proteome</keyword>
<dbReference type="AlphaFoldDB" id="A0A2U1K4B9"/>
<dbReference type="InterPro" id="IPR037185">
    <property type="entry name" value="EmrE-like"/>
</dbReference>
<evidence type="ECO:0000256" key="7">
    <source>
        <dbReference type="RuleBase" id="RU003942"/>
    </source>
</evidence>
<dbReference type="PANTHER" id="PTHR30561:SF0">
    <property type="entry name" value="GUANIDINIUM EXPORTER"/>
    <property type="match status" value="1"/>
</dbReference>
<feature type="transmembrane region" description="Helical" evidence="8">
    <location>
        <begin position="57"/>
        <end position="78"/>
    </location>
</feature>
<keyword evidence="5 8" id="KW-1133">Transmembrane helix</keyword>
<evidence type="ECO:0000256" key="2">
    <source>
        <dbReference type="ARBA" id="ARBA00022448"/>
    </source>
</evidence>
<evidence type="ECO:0000256" key="1">
    <source>
        <dbReference type="ARBA" id="ARBA00004651"/>
    </source>
</evidence>
<dbReference type="SUPFAM" id="SSF103481">
    <property type="entry name" value="Multidrug resistance efflux transporter EmrE"/>
    <property type="match status" value="1"/>
</dbReference>
<dbReference type="RefSeq" id="WP_116554392.1">
    <property type="nucleotide sequence ID" value="NZ_QCZG01000013.1"/>
</dbReference>
<organism evidence="9 10">
    <name type="scientific">Pueribacillus theae</name>
    <dbReference type="NCBI Taxonomy" id="2171751"/>
    <lineage>
        <taxon>Bacteria</taxon>
        <taxon>Bacillati</taxon>
        <taxon>Bacillota</taxon>
        <taxon>Bacilli</taxon>
        <taxon>Bacillales</taxon>
        <taxon>Bacillaceae</taxon>
        <taxon>Pueribacillus</taxon>
    </lineage>
</organism>
<dbReference type="Pfam" id="PF00893">
    <property type="entry name" value="Multi_Drug_Res"/>
    <property type="match status" value="1"/>
</dbReference>
<comment type="similarity">
    <text evidence="7">Belongs to the drug/metabolite transporter (DMT) superfamily. Small multidrug resistance (SMR) (TC 2.A.7.1) family.</text>
</comment>
<proteinExistence type="inferred from homology"/>
<dbReference type="FunFam" id="1.10.3730.20:FF:000001">
    <property type="entry name" value="Quaternary ammonium compound resistance transporter SugE"/>
    <property type="match status" value="1"/>
</dbReference>
<dbReference type="Gene3D" id="1.10.3730.20">
    <property type="match status" value="1"/>
</dbReference>
<dbReference type="PANTHER" id="PTHR30561">
    <property type="entry name" value="SMR FAMILY PROTON-DEPENDENT DRUG EFFLUX TRANSPORTER SUGE"/>
    <property type="match status" value="1"/>
</dbReference>
<name>A0A2U1K4B9_9BACI</name>
<dbReference type="GO" id="GO:0022857">
    <property type="term" value="F:transmembrane transporter activity"/>
    <property type="evidence" value="ECO:0007669"/>
    <property type="project" value="InterPro"/>
</dbReference>
<evidence type="ECO:0000256" key="4">
    <source>
        <dbReference type="ARBA" id="ARBA00022692"/>
    </source>
</evidence>
<sequence>MEWFILVLAGMFEVLGVFALNKISEKKELKWFALLLGGFAISLTLLTFAMKTIPMGTAYAVWTGIGTVGGVLLGMFFYGESKDWLRILFISMVVVAAIGLKLIS</sequence>
<protein>
    <submittedName>
        <fullName evidence="9">QacE family quaternary ammonium compound efflux SMR transporter</fullName>
    </submittedName>
</protein>
<keyword evidence="2" id="KW-0813">Transport</keyword>
<accession>A0A2U1K4B9</accession>